<name>A0A7T4QYL0_9GAMM</name>
<dbReference type="PANTHER" id="PTHR34075:SF5">
    <property type="entry name" value="BLR3430 PROTEIN"/>
    <property type="match status" value="1"/>
</dbReference>
<keyword evidence="4" id="KW-1185">Reference proteome</keyword>
<evidence type="ECO:0000259" key="2">
    <source>
        <dbReference type="Pfam" id="PF12172"/>
    </source>
</evidence>
<dbReference type="InterPro" id="IPR002878">
    <property type="entry name" value="ChsH2_C"/>
</dbReference>
<gene>
    <name evidence="3" type="ORF">I6N98_12600</name>
</gene>
<dbReference type="SUPFAM" id="SSF50249">
    <property type="entry name" value="Nucleic acid-binding proteins"/>
    <property type="match status" value="1"/>
</dbReference>
<dbReference type="InterPro" id="IPR052513">
    <property type="entry name" value="Thioester_dehydratase-like"/>
</dbReference>
<protein>
    <submittedName>
        <fullName evidence="3">OB-fold domain-containing protein</fullName>
    </submittedName>
</protein>
<reference evidence="3 4" key="1">
    <citation type="submission" date="2020-12" db="EMBL/GenBank/DDBJ databases">
        <authorList>
            <person name="Shan Y."/>
        </authorList>
    </citation>
    <scope>NUCLEOTIDE SEQUENCE [LARGE SCALE GENOMIC DNA]</scope>
    <source>
        <strain evidence="4">csc3.9</strain>
    </source>
</reference>
<dbReference type="RefSeq" id="WP_198568701.1">
    <property type="nucleotide sequence ID" value="NZ_CP066167.1"/>
</dbReference>
<evidence type="ECO:0000313" key="3">
    <source>
        <dbReference type="EMBL" id="QQD17199.1"/>
    </source>
</evidence>
<proteinExistence type="predicted"/>
<dbReference type="Pfam" id="PF12172">
    <property type="entry name" value="zf-ChsH2"/>
    <property type="match status" value="1"/>
</dbReference>
<feature type="domain" description="ChsH2 C-terminal OB-fold" evidence="1">
    <location>
        <begin position="54"/>
        <end position="117"/>
    </location>
</feature>
<dbReference type="AlphaFoldDB" id="A0A7T4QYL0"/>
<organism evidence="3 4">
    <name type="scientific">Spongiibacter nanhainus</name>
    <dbReference type="NCBI Taxonomy" id="2794344"/>
    <lineage>
        <taxon>Bacteria</taxon>
        <taxon>Pseudomonadati</taxon>
        <taxon>Pseudomonadota</taxon>
        <taxon>Gammaproteobacteria</taxon>
        <taxon>Cellvibrionales</taxon>
        <taxon>Spongiibacteraceae</taxon>
        <taxon>Spongiibacter</taxon>
    </lineage>
</organism>
<dbReference type="Gene3D" id="6.10.30.10">
    <property type="match status" value="1"/>
</dbReference>
<evidence type="ECO:0000313" key="4">
    <source>
        <dbReference type="Proteomes" id="UP000596063"/>
    </source>
</evidence>
<dbReference type="PANTHER" id="PTHR34075">
    <property type="entry name" value="BLR3430 PROTEIN"/>
    <property type="match status" value="1"/>
</dbReference>
<dbReference type="InterPro" id="IPR022002">
    <property type="entry name" value="ChsH2_Znr"/>
</dbReference>
<dbReference type="Pfam" id="PF01796">
    <property type="entry name" value="OB_ChsH2_C"/>
    <property type="match status" value="1"/>
</dbReference>
<dbReference type="EMBL" id="CP066167">
    <property type="protein sequence ID" value="QQD17199.1"/>
    <property type="molecule type" value="Genomic_DNA"/>
</dbReference>
<dbReference type="KEGG" id="snan:I6N98_12600"/>
<dbReference type="Proteomes" id="UP000596063">
    <property type="component" value="Chromosome"/>
</dbReference>
<accession>A0A7T4QYL0</accession>
<feature type="domain" description="ChsH2 rubredoxin-like zinc ribbon" evidence="2">
    <location>
        <begin position="15"/>
        <end position="50"/>
    </location>
</feature>
<evidence type="ECO:0000259" key="1">
    <source>
        <dbReference type="Pfam" id="PF01796"/>
    </source>
</evidence>
<sequence>MRPLPRLDSFNRDFWTGGEQGELRIMHCNDCQGYIHPPRPVCRHCLSDNVAPKAVSGYGVVDTYTVNYQKWHPAMEVPFVVARIALEDAPGVILTSNVIGCEVNEVDIGDRVAVTFEHQDDVYIPLFEKVK</sequence>
<dbReference type="InterPro" id="IPR012340">
    <property type="entry name" value="NA-bd_OB-fold"/>
</dbReference>